<name>A0ABR3AUS1_PHYBL</name>
<comment type="caution">
    <text evidence="1">The sequence shown here is derived from an EMBL/GenBank/DDBJ whole genome shotgun (WGS) entry which is preliminary data.</text>
</comment>
<reference evidence="1 2" key="1">
    <citation type="submission" date="2024-04" db="EMBL/GenBank/DDBJ databases">
        <title>Symmetric and asymmetric DNA N6-adenine methylation regulates different biological responses in Mucorales.</title>
        <authorList>
            <consortium name="Lawrence Berkeley National Laboratory"/>
            <person name="Lax C."/>
            <person name="Mondo S.J."/>
            <person name="Osorio-Concepcion M."/>
            <person name="Muszewska A."/>
            <person name="Corrochano-Luque M."/>
            <person name="Gutierrez G."/>
            <person name="Riley R."/>
            <person name="Lipzen A."/>
            <person name="Guo J."/>
            <person name="Hundley H."/>
            <person name="Amirebrahimi M."/>
            <person name="Ng V."/>
            <person name="Lorenzo-Gutierrez D."/>
            <person name="Binder U."/>
            <person name="Yang J."/>
            <person name="Song Y."/>
            <person name="Canovas D."/>
            <person name="Navarro E."/>
            <person name="Freitag M."/>
            <person name="Gabaldon T."/>
            <person name="Grigoriev I.V."/>
            <person name="Corrochano L.M."/>
            <person name="Nicolas F.E."/>
            <person name="Garre V."/>
        </authorList>
    </citation>
    <scope>NUCLEOTIDE SEQUENCE [LARGE SCALE GENOMIC DNA]</scope>
    <source>
        <strain evidence="1 2">L51</strain>
    </source>
</reference>
<evidence type="ECO:0000313" key="1">
    <source>
        <dbReference type="EMBL" id="KAL0082888.1"/>
    </source>
</evidence>
<sequence length="98" mass="11447">MSIYIPDNTQQLTNNQKVCSLSLFLSSCALPPSLSPPFFFFFYTQTQTSSVFALENYFASFCISNHLTNSKITTIRFTMQKTRAQKQKQRQKQRQKQF</sequence>
<keyword evidence="2" id="KW-1185">Reference proteome</keyword>
<evidence type="ECO:0000313" key="2">
    <source>
        <dbReference type="Proteomes" id="UP001448207"/>
    </source>
</evidence>
<accession>A0ABR3AUS1</accession>
<dbReference type="EMBL" id="JBCLYO010000014">
    <property type="protein sequence ID" value="KAL0082888.1"/>
    <property type="molecule type" value="Genomic_DNA"/>
</dbReference>
<evidence type="ECO:0008006" key="3">
    <source>
        <dbReference type="Google" id="ProtNLM"/>
    </source>
</evidence>
<organism evidence="1 2">
    <name type="scientific">Phycomyces blakesleeanus</name>
    <dbReference type="NCBI Taxonomy" id="4837"/>
    <lineage>
        <taxon>Eukaryota</taxon>
        <taxon>Fungi</taxon>
        <taxon>Fungi incertae sedis</taxon>
        <taxon>Mucoromycota</taxon>
        <taxon>Mucoromycotina</taxon>
        <taxon>Mucoromycetes</taxon>
        <taxon>Mucorales</taxon>
        <taxon>Phycomycetaceae</taxon>
        <taxon>Phycomyces</taxon>
    </lineage>
</organism>
<protein>
    <recommendedName>
        <fullName evidence="3">Homeodomain-like DNA binding domain-containing transcription factor</fullName>
    </recommendedName>
</protein>
<dbReference type="Proteomes" id="UP001448207">
    <property type="component" value="Unassembled WGS sequence"/>
</dbReference>
<gene>
    <name evidence="1" type="ORF">J3Q64DRAFT_1151171</name>
</gene>
<proteinExistence type="predicted"/>